<evidence type="ECO:0000313" key="9">
    <source>
        <dbReference type="Proteomes" id="UP000799428"/>
    </source>
</evidence>
<keyword evidence="5" id="KW-0560">Oxidoreductase</keyword>
<proteinExistence type="inferred from homology"/>
<evidence type="ECO:0000256" key="3">
    <source>
        <dbReference type="ARBA" id="ARBA00022617"/>
    </source>
</evidence>
<sequence length="149" mass="17405">MSSISRWASPCAGCKWGNDFRRVRAGRHDSFQQLLVHVSVEGFYAEPEVFAPARWLIDKQDGYGIEKDDVKRFTGDRRDLYHPFSLGPCNCPGQHLPWAVMRVMLAKLLWEFDMKLAPGVSLVELKDQKTFWHREHRNLEVEITRRLYG</sequence>
<name>A0A6G1JU17_9PLEO</name>
<dbReference type="PANTHER" id="PTHR24305:SF29">
    <property type="entry name" value="BENZOATE-PARA-HYDROXYLASE"/>
    <property type="match status" value="1"/>
</dbReference>
<gene>
    <name evidence="8" type="ORF">K504DRAFT_507123</name>
</gene>
<dbReference type="InterPro" id="IPR050121">
    <property type="entry name" value="Cytochrome_P450_monoxygenase"/>
</dbReference>
<keyword evidence="7" id="KW-0503">Monooxygenase</keyword>
<dbReference type="OrthoDB" id="1470350at2759"/>
<dbReference type="Proteomes" id="UP000799428">
    <property type="component" value="Unassembled WGS sequence"/>
</dbReference>
<evidence type="ECO:0000313" key="8">
    <source>
        <dbReference type="EMBL" id="KAF2704106.1"/>
    </source>
</evidence>
<comment type="similarity">
    <text evidence="2">Belongs to the cytochrome P450 family.</text>
</comment>
<reference evidence="8" key="1">
    <citation type="journal article" date="2020" name="Stud. Mycol.">
        <title>101 Dothideomycetes genomes: a test case for predicting lifestyles and emergence of pathogens.</title>
        <authorList>
            <person name="Haridas S."/>
            <person name="Albert R."/>
            <person name="Binder M."/>
            <person name="Bloem J."/>
            <person name="Labutti K."/>
            <person name="Salamov A."/>
            <person name="Andreopoulos B."/>
            <person name="Baker S."/>
            <person name="Barry K."/>
            <person name="Bills G."/>
            <person name="Bluhm B."/>
            <person name="Cannon C."/>
            <person name="Castanera R."/>
            <person name="Culley D."/>
            <person name="Daum C."/>
            <person name="Ezra D."/>
            <person name="Gonzalez J."/>
            <person name="Henrissat B."/>
            <person name="Kuo A."/>
            <person name="Liang C."/>
            <person name="Lipzen A."/>
            <person name="Lutzoni F."/>
            <person name="Magnuson J."/>
            <person name="Mondo S."/>
            <person name="Nolan M."/>
            <person name="Ohm R."/>
            <person name="Pangilinan J."/>
            <person name="Park H.-J."/>
            <person name="Ramirez L."/>
            <person name="Alfaro M."/>
            <person name="Sun H."/>
            <person name="Tritt A."/>
            <person name="Yoshinaga Y."/>
            <person name="Zwiers L.-H."/>
            <person name="Turgeon B."/>
            <person name="Goodwin S."/>
            <person name="Spatafora J."/>
            <person name="Crous P."/>
            <person name="Grigoriev I."/>
        </authorList>
    </citation>
    <scope>NUCLEOTIDE SEQUENCE</scope>
    <source>
        <strain evidence="8">CBS 279.74</strain>
    </source>
</reference>
<evidence type="ECO:0000256" key="7">
    <source>
        <dbReference type="ARBA" id="ARBA00023033"/>
    </source>
</evidence>
<dbReference type="PANTHER" id="PTHR24305">
    <property type="entry name" value="CYTOCHROME P450"/>
    <property type="match status" value="1"/>
</dbReference>
<keyword evidence="9" id="KW-1185">Reference proteome</keyword>
<dbReference type="InterPro" id="IPR001128">
    <property type="entry name" value="Cyt_P450"/>
</dbReference>
<dbReference type="Gene3D" id="1.10.630.10">
    <property type="entry name" value="Cytochrome P450"/>
    <property type="match status" value="1"/>
</dbReference>
<dbReference type="GO" id="GO:0020037">
    <property type="term" value="F:heme binding"/>
    <property type="evidence" value="ECO:0007669"/>
    <property type="project" value="InterPro"/>
</dbReference>
<keyword evidence="6" id="KW-0408">Iron</keyword>
<dbReference type="GO" id="GO:0016705">
    <property type="term" value="F:oxidoreductase activity, acting on paired donors, with incorporation or reduction of molecular oxygen"/>
    <property type="evidence" value="ECO:0007669"/>
    <property type="project" value="InterPro"/>
</dbReference>
<keyword evidence="4" id="KW-0479">Metal-binding</keyword>
<evidence type="ECO:0000256" key="6">
    <source>
        <dbReference type="ARBA" id="ARBA00023004"/>
    </source>
</evidence>
<evidence type="ECO:0000256" key="1">
    <source>
        <dbReference type="ARBA" id="ARBA00001971"/>
    </source>
</evidence>
<dbReference type="Pfam" id="PF00067">
    <property type="entry name" value="p450"/>
    <property type="match status" value="1"/>
</dbReference>
<dbReference type="AlphaFoldDB" id="A0A6G1JU17"/>
<dbReference type="GO" id="GO:0005506">
    <property type="term" value="F:iron ion binding"/>
    <property type="evidence" value="ECO:0007669"/>
    <property type="project" value="InterPro"/>
</dbReference>
<dbReference type="SUPFAM" id="SSF48264">
    <property type="entry name" value="Cytochrome P450"/>
    <property type="match status" value="1"/>
</dbReference>
<evidence type="ECO:0000256" key="2">
    <source>
        <dbReference type="ARBA" id="ARBA00010617"/>
    </source>
</evidence>
<evidence type="ECO:0000256" key="5">
    <source>
        <dbReference type="ARBA" id="ARBA00023002"/>
    </source>
</evidence>
<protein>
    <submittedName>
        <fullName evidence="8">Cytochrome P450</fullName>
    </submittedName>
</protein>
<organism evidence="8 9">
    <name type="scientific">Pleomassaria siparia CBS 279.74</name>
    <dbReference type="NCBI Taxonomy" id="1314801"/>
    <lineage>
        <taxon>Eukaryota</taxon>
        <taxon>Fungi</taxon>
        <taxon>Dikarya</taxon>
        <taxon>Ascomycota</taxon>
        <taxon>Pezizomycotina</taxon>
        <taxon>Dothideomycetes</taxon>
        <taxon>Pleosporomycetidae</taxon>
        <taxon>Pleosporales</taxon>
        <taxon>Pleomassariaceae</taxon>
        <taxon>Pleomassaria</taxon>
    </lineage>
</organism>
<keyword evidence="3" id="KW-0349">Heme</keyword>
<comment type="cofactor">
    <cofactor evidence="1">
        <name>heme</name>
        <dbReference type="ChEBI" id="CHEBI:30413"/>
    </cofactor>
</comment>
<accession>A0A6G1JU17</accession>
<evidence type="ECO:0000256" key="4">
    <source>
        <dbReference type="ARBA" id="ARBA00022723"/>
    </source>
</evidence>
<dbReference type="EMBL" id="MU005783">
    <property type="protein sequence ID" value="KAF2704106.1"/>
    <property type="molecule type" value="Genomic_DNA"/>
</dbReference>
<dbReference type="InterPro" id="IPR036396">
    <property type="entry name" value="Cyt_P450_sf"/>
</dbReference>
<dbReference type="GO" id="GO:0004497">
    <property type="term" value="F:monooxygenase activity"/>
    <property type="evidence" value="ECO:0007669"/>
    <property type="project" value="UniProtKB-KW"/>
</dbReference>